<sequence length="208" mass="23186">MLVRHPNSIMQTVYTSSSRPIHHIIPNHLIHHLRRTDHPRLVIVPRRTQHSGPTLLTHQPRRIPQLRRLPRCAQRLRPGLLTDQPWRIPWCASLIRTFAYRTRIEHPILVSPAGNSASEPASANRVPVYNANAVVECDEVAGVLLVRAGTDIVGPAGVADRVIAADVRAHPGTGAGLACWGYGEGEGWLRSLCLHWRVWKGDRWGEAG</sequence>
<evidence type="ECO:0000313" key="2">
    <source>
        <dbReference type="Proteomes" id="UP000070700"/>
    </source>
</evidence>
<keyword evidence="2" id="KW-1185">Reference proteome</keyword>
<proteinExistence type="predicted"/>
<name>A0A194XGR8_MOLSC</name>
<dbReference type="Proteomes" id="UP000070700">
    <property type="component" value="Unassembled WGS sequence"/>
</dbReference>
<gene>
    <name evidence="1" type="ORF">LY89DRAFT_489701</name>
</gene>
<accession>A0A194XGR8</accession>
<dbReference type="GeneID" id="28817613"/>
<organism evidence="1 2">
    <name type="scientific">Mollisia scopiformis</name>
    <name type="common">Conifer needle endophyte fungus</name>
    <name type="synonym">Phialocephala scopiformis</name>
    <dbReference type="NCBI Taxonomy" id="149040"/>
    <lineage>
        <taxon>Eukaryota</taxon>
        <taxon>Fungi</taxon>
        <taxon>Dikarya</taxon>
        <taxon>Ascomycota</taxon>
        <taxon>Pezizomycotina</taxon>
        <taxon>Leotiomycetes</taxon>
        <taxon>Helotiales</taxon>
        <taxon>Mollisiaceae</taxon>
        <taxon>Mollisia</taxon>
    </lineage>
</organism>
<dbReference type="InParanoid" id="A0A194XGR8"/>
<protein>
    <submittedName>
        <fullName evidence="1">Uncharacterized protein</fullName>
    </submittedName>
</protein>
<dbReference type="KEGG" id="psco:LY89DRAFT_489701"/>
<dbReference type="EMBL" id="KQ947411">
    <property type="protein sequence ID" value="KUJ19395.1"/>
    <property type="molecule type" value="Genomic_DNA"/>
</dbReference>
<dbReference type="RefSeq" id="XP_018073750.1">
    <property type="nucleotide sequence ID" value="XM_018207887.1"/>
</dbReference>
<evidence type="ECO:0000313" key="1">
    <source>
        <dbReference type="EMBL" id="KUJ19395.1"/>
    </source>
</evidence>
<dbReference type="AlphaFoldDB" id="A0A194XGR8"/>
<reference evidence="1 2" key="1">
    <citation type="submission" date="2015-10" db="EMBL/GenBank/DDBJ databases">
        <title>Full genome of DAOMC 229536 Phialocephala scopiformis, a fungal endophyte of spruce producing the potent anti-insectan compound rugulosin.</title>
        <authorList>
            <consortium name="DOE Joint Genome Institute"/>
            <person name="Walker A.K."/>
            <person name="Frasz S.L."/>
            <person name="Seifert K.A."/>
            <person name="Miller J.D."/>
            <person name="Mondo S.J."/>
            <person name="Labutti K."/>
            <person name="Lipzen A."/>
            <person name="Dockter R."/>
            <person name="Kennedy M."/>
            <person name="Grigoriev I.V."/>
            <person name="Spatafora J.W."/>
        </authorList>
    </citation>
    <scope>NUCLEOTIDE SEQUENCE [LARGE SCALE GENOMIC DNA]</scope>
    <source>
        <strain evidence="1 2">CBS 120377</strain>
    </source>
</reference>